<gene>
    <name evidence="2" type="ORF">HYY20_11030</name>
</gene>
<proteinExistence type="predicted"/>
<keyword evidence="1" id="KW-1133">Transmembrane helix</keyword>
<evidence type="ECO:0000313" key="2">
    <source>
        <dbReference type="EMBL" id="MBI2877405.1"/>
    </source>
</evidence>
<evidence type="ECO:0000313" key="3">
    <source>
        <dbReference type="Proteomes" id="UP000769766"/>
    </source>
</evidence>
<evidence type="ECO:0000256" key="1">
    <source>
        <dbReference type="SAM" id="Phobius"/>
    </source>
</evidence>
<keyword evidence="1" id="KW-0472">Membrane</keyword>
<dbReference type="Proteomes" id="UP000769766">
    <property type="component" value="Unassembled WGS sequence"/>
</dbReference>
<name>A0A932G1M1_UNCTE</name>
<dbReference type="EMBL" id="JACPRF010000335">
    <property type="protein sequence ID" value="MBI2877405.1"/>
    <property type="molecule type" value="Genomic_DNA"/>
</dbReference>
<dbReference type="AlphaFoldDB" id="A0A932G1M1"/>
<accession>A0A932G1M1</accession>
<keyword evidence="1" id="KW-0812">Transmembrane</keyword>
<feature type="transmembrane region" description="Helical" evidence="1">
    <location>
        <begin position="12"/>
        <end position="31"/>
    </location>
</feature>
<protein>
    <submittedName>
        <fullName evidence="2">Uncharacterized protein</fullName>
    </submittedName>
</protein>
<comment type="caution">
    <text evidence="2">The sequence shown here is derived from an EMBL/GenBank/DDBJ whole genome shotgun (WGS) entry which is preliminary data.</text>
</comment>
<organism evidence="2 3">
    <name type="scientific">Tectimicrobiota bacterium</name>
    <dbReference type="NCBI Taxonomy" id="2528274"/>
    <lineage>
        <taxon>Bacteria</taxon>
        <taxon>Pseudomonadati</taxon>
        <taxon>Nitrospinota/Tectimicrobiota group</taxon>
        <taxon>Candidatus Tectimicrobiota</taxon>
    </lineage>
</organism>
<feature type="transmembrane region" description="Helical" evidence="1">
    <location>
        <begin position="205"/>
        <end position="224"/>
    </location>
</feature>
<feature type="transmembrane region" description="Helical" evidence="1">
    <location>
        <begin position="169"/>
        <end position="193"/>
    </location>
</feature>
<reference evidence="2" key="1">
    <citation type="submission" date="2020-07" db="EMBL/GenBank/DDBJ databases">
        <title>Huge and variable diversity of episymbiotic CPR bacteria and DPANN archaea in groundwater ecosystems.</title>
        <authorList>
            <person name="He C.Y."/>
            <person name="Keren R."/>
            <person name="Whittaker M."/>
            <person name="Farag I.F."/>
            <person name="Doudna J."/>
            <person name="Cate J.H.D."/>
            <person name="Banfield J.F."/>
        </authorList>
    </citation>
    <scope>NUCLEOTIDE SEQUENCE</scope>
    <source>
        <strain evidence="2">NC_groundwater_672_Ag_B-0.1um_62_36</strain>
    </source>
</reference>
<sequence>MKEATATQGSGWRRGLVMISLAVGFILLTLYSKVYLSSRSEYRQAVEASQRQEVKAAITHYQRSIQWYAPGNGYVAHSAQGLWEIGRRAEGRDDRELALEAYRALRSGILSTRSLYTPHAGWVERCNERIAALEAARKPVYSIDQGKSLAQRKAERLQLLRKTHAPNPFWSFVLEVGFLGWIGGAVGFIFQAITEEGALHRRKALAWGGLVAVCYALWVVGMTLA</sequence>